<dbReference type="PATRIC" id="fig|1590.144.peg.39"/>
<organism evidence="1 2">
    <name type="scientific">Lactiplantibacillus plantarum</name>
    <name type="common">Lactobacillus plantarum</name>
    <dbReference type="NCBI Taxonomy" id="1590"/>
    <lineage>
        <taxon>Bacteria</taxon>
        <taxon>Bacillati</taxon>
        <taxon>Bacillota</taxon>
        <taxon>Bacilli</taxon>
        <taxon>Lactobacillales</taxon>
        <taxon>Lactobacillaceae</taxon>
        <taxon>Lactiplantibacillus</taxon>
    </lineage>
</organism>
<dbReference type="RefSeq" id="WP_047672454.1">
    <property type="nucleotide sequence ID" value="NZ_CABFKX010000001.1"/>
</dbReference>
<dbReference type="KEGG" id="lpb:SH83_00190"/>
<protein>
    <recommendedName>
        <fullName evidence="3">SIR2-like domain-containing protein</fullName>
    </recommendedName>
</protein>
<gene>
    <name evidence="1" type="ORF">Lp19_0940</name>
</gene>
<dbReference type="InterPro" id="IPR029035">
    <property type="entry name" value="DHS-like_NAD/FAD-binding_dom"/>
</dbReference>
<sequence length="419" mass="48761">MTDNREYLYLSGNDEYYKMNKQFHNRDGVLHSEIDTTKDMGDTEFSNYLKNKVSGFLNQSFENIVILVGAGGSVVTNSNGIDTRFGKTVAMLAQEVNDSLKTGRYEFKKDKNQVNVFALDEMAQEIGYSNDIYSDNKPNEIDKDKFNLENFLSRLITFQKFVNENTEKWEMSRRAIFDIIKHETSYDFDKNHFKHAKLINMLSKKLTSENKLTVVTTNYDTLLEDAAESMKFTVFDGFSFSQTPEFDDDMFEWHLSKHVSDVKTQENIYKQQVMDLLKIHGSLTWEKPKKGGPIIRKNKGTIDEPVMIFPSSNKYMQSYEEPYFELFSKFQEILKKPNTLLITTGFSFADNHISRMITQAIKHNLGLYTLVTDFKIELETSNKNWNDMLQMMKETYEIIFLKATLNGQLTDYLGESNVR</sequence>
<dbReference type="AlphaFoldDB" id="A0A162FQ84"/>
<name>A0A162FQ84_LACPN</name>
<accession>A0A162FQ84</accession>
<evidence type="ECO:0000313" key="1">
    <source>
        <dbReference type="EMBL" id="KZU96964.1"/>
    </source>
</evidence>
<reference evidence="1 2" key="1">
    <citation type="submission" date="2016-03" db="EMBL/GenBank/DDBJ databases">
        <title>Comparative genomics of 54 Lactobacillus plantarum strains reveals genomic uncoupling from niche constraints.</title>
        <authorList>
            <person name="Martino M.E."/>
        </authorList>
    </citation>
    <scope>NUCLEOTIDE SEQUENCE [LARGE SCALE GENOMIC DNA]</scope>
    <source>
        <strain evidence="1 2">19.1</strain>
    </source>
</reference>
<comment type="caution">
    <text evidence="1">The sequence shown here is derived from an EMBL/GenBank/DDBJ whole genome shotgun (WGS) entry which is preliminary data.</text>
</comment>
<dbReference type="EMBL" id="LUXM01000018">
    <property type="protein sequence ID" value="KZU96964.1"/>
    <property type="molecule type" value="Genomic_DNA"/>
</dbReference>
<dbReference type="Pfam" id="PF13289">
    <property type="entry name" value="SIR2_2"/>
    <property type="match status" value="1"/>
</dbReference>
<evidence type="ECO:0000313" key="2">
    <source>
        <dbReference type="Proteomes" id="UP000076882"/>
    </source>
</evidence>
<evidence type="ECO:0008006" key="3">
    <source>
        <dbReference type="Google" id="ProtNLM"/>
    </source>
</evidence>
<dbReference type="SUPFAM" id="SSF52467">
    <property type="entry name" value="DHS-like NAD/FAD-binding domain"/>
    <property type="match status" value="1"/>
</dbReference>
<proteinExistence type="predicted"/>
<dbReference type="Proteomes" id="UP000076882">
    <property type="component" value="Unassembled WGS sequence"/>
</dbReference>